<evidence type="ECO:0000313" key="1">
    <source>
        <dbReference type="EMBL" id="KAK8196091.1"/>
    </source>
</evidence>
<protein>
    <submittedName>
        <fullName evidence="1">Uncharacterized protein</fullName>
    </submittedName>
</protein>
<sequence length="578" mass="62605">MFGFALAAFGLPLLGLVAADHAIYTDSNYQEMAYGLYPNQNYTSNPDVNSPIFQVNTNATDDAQLASHVFISPRGTAVSAVDNGVAPMIFDSSDLSLVWANSSYGQTFGIRVQEYKNENYITFWSGKPQSQGYGRGYYIMLDSSYNIAYNLTAKNVSVLGDMHEFQLTDAGTALITVYEPMSYNLTSYGIEDGWIVTSIFQEIDIATNDLIFSWSSIDYFNTTTSYADPGSTGDAEDNPYDYFHINSIEKDSEGNYLISSRHCHMITYINGTDGTPIWTLGGKLNDFEDLSDGNATNFAWQHDARWYGNSNTVLTVFDNGAADWVDTENATRGLRLELDYDAMTVTLQQDYLSPDGILSESQGSVQPLDNGNVFMGYGNNAAFTEYKHDGTVVWDVQFGIIGNASVQSYRAYKMNWTAYPAWDPSIASKDGSVYVSWNGATEVKSWALLASNETMKLNNATDLWKEVTRDGFETSVDVEGQYKYVRAAALDSKGNVLGASDVVEVKIGNVTSASGNVTLSSSSTTSSGSGAQQNALPSATSTAASSSATSTQTGAASLTKAPIALCVAAVGMLFFAGL</sequence>
<keyword evidence="2" id="KW-1185">Reference proteome</keyword>
<dbReference type="EMBL" id="JAMKPW020000042">
    <property type="protein sequence ID" value="KAK8196091.1"/>
    <property type="molecule type" value="Genomic_DNA"/>
</dbReference>
<proteinExistence type="predicted"/>
<comment type="caution">
    <text evidence="1">The sequence shown here is derived from an EMBL/GenBank/DDBJ whole genome shotgun (WGS) entry which is preliminary data.</text>
</comment>
<organism evidence="1 2">
    <name type="scientific">Zalaria obscura</name>
    <dbReference type="NCBI Taxonomy" id="2024903"/>
    <lineage>
        <taxon>Eukaryota</taxon>
        <taxon>Fungi</taxon>
        <taxon>Dikarya</taxon>
        <taxon>Ascomycota</taxon>
        <taxon>Pezizomycotina</taxon>
        <taxon>Dothideomycetes</taxon>
        <taxon>Dothideomycetidae</taxon>
        <taxon>Dothideales</taxon>
        <taxon>Zalariaceae</taxon>
        <taxon>Zalaria</taxon>
    </lineage>
</organism>
<reference evidence="1" key="1">
    <citation type="submission" date="2024-02" db="EMBL/GenBank/DDBJ databases">
        <title>Metagenome Assembled Genome of Zalaria obscura JY119.</title>
        <authorList>
            <person name="Vighnesh L."/>
            <person name="Jagadeeshwari U."/>
            <person name="Venkata Ramana C."/>
            <person name="Sasikala C."/>
        </authorList>
    </citation>
    <scope>NUCLEOTIDE SEQUENCE</scope>
    <source>
        <strain evidence="1">JY119</strain>
    </source>
</reference>
<evidence type="ECO:0000313" key="2">
    <source>
        <dbReference type="Proteomes" id="UP001320706"/>
    </source>
</evidence>
<dbReference type="Proteomes" id="UP001320706">
    <property type="component" value="Unassembled WGS sequence"/>
</dbReference>
<name>A0ACC3S689_9PEZI</name>
<accession>A0ACC3S689</accession>
<gene>
    <name evidence="1" type="ORF">M8818_007243</name>
</gene>